<keyword evidence="2" id="KW-1133">Transmembrane helix</keyword>
<reference evidence="4 5" key="1">
    <citation type="submission" date="2023-03" db="EMBL/GenBank/DDBJ databases">
        <title>Complete genome of Arcanobacterium canis strain DSM 25104 isolated in 2010 from a canine otitis externa in Germany.</title>
        <authorList>
            <person name="Borowiak M."/>
            <person name="Kreitlow A."/>
            <person name="Malorny B."/>
            <person name="Laemmler C."/>
            <person name="Prenger-Berninghoff E."/>
            <person name="Ploetz M."/>
            <person name="Abdulmawjood A."/>
        </authorList>
    </citation>
    <scope>NUCLEOTIDE SEQUENCE [LARGE SCALE GENOMIC DNA]</scope>
    <source>
        <strain evidence="4 5">DSM 25104</strain>
    </source>
</reference>
<evidence type="ECO:0000259" key="3">
    <source>
        <dbReference type="Pfam" id="PF25231"/>
    </source>
</evidence>
<accession>A0ABY8G2D6</accession>
<keyword evidence="2" id="KW-0812">Transmembrane</keyword>
<dbReference type="InterPro" id="IPR057169">
    <property type="entry name" value="DUF7847"/>
</dbReference>
<feature type="transmembrane region" description="Helical" evidence="2">
    <location>
        <begin position="191"/>
        <end position="217"/>
    </location>
</feature>
<dbReference type="Pfam" id="PF25231">
    <property type="entry name" value="DUF7847"/>
    <property type="match status" value="1"/>
</dbReference>
<feature type="domain" description="DUF7847" evidence="3">
    <location>
        <begin position="74"/>
        <end position="354"/>
    </location>
</feature>
<sequence>MTTPPSNNPFESDSTPHWDQNPYQSDGPTPSAPFGSYSQPQENAGMGQSYPQYSQQPAQSLGAPTSLFPLRPLGVGETFDAAMRTIRFNPAALIGVPMLIWLVGLVVDSAASYLLNESPAATTTPEMAQVLDGTSMWSILIGLFIGAALVALMTGASTRATIKGALGRKVSFSEAAADAGRGAGKTVLHALIFQVLATVVVTTVVGLLLFATVINALSRVNSSNPNEVATAIGAILGVFALVLLLFIALYPLYARLFVIYPVMVVERKGVFAAMARSWKLTRGSTGYLCLLGLGIIGIVIAVAVVFGLISVILTAAFAPDSASPLTGAIVGFISSAILSAFFVPFFLSIQAVLYINMRIIREAVTPAAYVEN</sequence>
<proteinExistence type="predicted"/>
<feature type="transmembrane region" description="Helical" evidence="2">
    <location>
        <begin position="329"/>
        <end position="355"/>
    </location>
</feature>
<feature type="transmembrane region" description="Helical" evidence="2">
    <location>
        <begin position="91"/>
        <end position="115"/>
    </location>
</feature>
<dbReference type="RefSeq" id="WP_278013154.1">
    <property type="nucleotide sequence ID" value="NZ_CP121208.1"/>
</dbReference>
<feature type="region of interest" description="Disordered" evidence="1">
    <location>
        <begin position="1"/>
        <end position="61"/>
    </location>
</feature>
<evidence type="ECO:0000256" key="2">
    <source>
        <dbReference type="SAM" id="Phobius"/>
    </source>
</evidence>
<evidence type="ECO:0000313" key="5">
    <source>
        <dbReference type="Proteomes" id="UP001215216"/>
    </source>
</evidence>
<gene>
    <name evidence="4" type="ORF">P7079_01900</name>
</gene>
<feature type="compositionally biased region" description="Polar residues" evidence="1">
    <location>
        <begin position="1"/>
        <end position="28"/>
    </location>
</feature>
<feature type="compositionally biased region" description="Low complexity" evidence="1">
    <location>
        <begin position="48"/>
        <end position="60"/>
    </location>
</feature>
<organism evidence="4 5">
    <name type="scientific">Arcanobacterium canis</name>
    <dbReference type="NCBI Taxonomy" id="999183"/>
    <lineage>
        <taxon>Bacteria</taxon>
        <taxon>Bacillati</taxon>
        <taxon>Actinomycetota</taxon>
        <taxon>Actinomycetes</taxon>
        <taxon>Actinomycetales</taxon>
        <taxon>Actinomycetaceae</taxon>
        <taxon>Arcanobacterium</taxon>
    </lineage>
</organism>
<dbReference type="EMBL" id="CP121208">
    <property type="protein sequence ID" value="WFM83759.1"/>
    <property type="molecule type" value="Genomic_DNA"/>
</dbReference>
<feature type="transmembrane region" description="Helical" evidence="2">
    <location>
        <begin position="229"/>
        <end position="253"/>
    </location>
</feature>
<keyword evidence="5" id="KW-1185">Reference proteome</keyword>
<feature type="transmembrane region" description="Helical" evidence="2">
    <location>
        <begin position="286"/>
        <end position="317"/>
    </location>
</feature>
<feature type="transmembrane region" description="Helical" evidence="2">
    <location>
        <begin position="135"/>
        <end position="153"/>
    </location>
</feature>
<dbReference type="Proteomes" id="UP001215216">
    <property type="component" value="Chromosome"/>
</dbReference>
<keyword evidence="2" id="KW-0472">Membrane</keyword>
<name>A0ABY8G2D6_9ACTO</name>
<evidence type="ECO:0000256" key="1">
    <source>
        <dbReference type="SAM" id="MobiDB-lite"/>
    </source>
</evidence>
<protein>
    <submittedName>
        <fullName evidence="4">Glycerophosphoryl diester phosphodiesterase membrane domain-containing protein</fullName>
    </submittedName>
</protein>
<evidence type="ECO:0000313" key="4">
    <source>
        <dbReference type="EMBL" id="WFM83759.1"/>
    </source>
</evidence>